<gene>
    <name evidence="3" type="ORF">FB390_2644</name>
</gene>
<dbReference type="InterPro" id="IPR045865">
    <property type="entry name" value="ACT-like_dom_sf"/>
</dbReference>
<evidence type="ECO:0000259" key="2">
    <source>
        <dbReference type="PROSITE" id="PS51671"/>
    </source>
</evidence>
<evidence type="ECO:0000313" key="3">
    <source>
        <dbReference type="EMBL" id="TQM31005.1"/>
    </source>
</evidence>
<name>A0A543FB17_9NOCA</name>
<dbReference type="Proteomes" id="UP000316331">
    <property type="component" value="Unassembled WGS sequence"/>
</dbReference>
<evidence type="ECO:0000313" key="4">
    <source>
        <dbReference type="Proteomes" id="UP000316331"/>
    </source>
</evidence>
<feature type="domain" description="ACT" evidence="2">
    <location>
        <begin position="105"/>
        <end position="185"/>
    </location>
</feature>
<dbReference type="SUPFAM" id="SSF55021">
    <property type="entry name" value="ACT-like"/>
    <property type="match status" value="1"/>
</dbReference>
<evidence type="ECO:0000256" key="1">
    <source>
        <dbReference type="SAM" id="Phobius"/>
    </source>
</evidence>
<feature type="transmembrane region" description="Helical" evidence="1">
    <location>
        <begin position="30"/>
        <end position="49"/>
    </location>
</feature>
<protein>
    <recommendedName>
        <fullName evidence="2">ACT domain-containing protein</fullName>
    </recommendedName>
</protein>
<keyword evidence="1" id="KW-1133">Transmembrane helix</keyword>
<reference evidence="3 4" key="1">
    <citation type="submission" date="2019-06" db="EMBL/GenBank/DDBJ databases">
        <title>Sequencing the genomes of 1000 actinobacteria strains.</title>
        <authorList>
            <person name="Klenk H.-P."/>
        </authorList>
    </citation>
    <scope>NUCLEOTIDE SEQUENCE [LARGE SCALE GENOMIC DNA]</scope>
    <source>
        <strain evidence="3 4">DSM 103495</strain>
    </source>
</reference>
<dbReference type="PROSITE" id="PS51671">
    <property type="entry name" value="ACT"/>
    <property type="match status" value="1"/>
</dbReference>
<dbReference type="OrthoDB" id="5516749at2"/>
<keyword evidence="1" id="KW-0472">Membrane</keyword>
<organism evidence="3 4">
    <name type="scientific">Nocardia bhagyanarayanae</name>
    <dbReference type="NCBI Taxonomy" id="1215925"/>
    <lineage>
        <taxon>Bacteria</taxon>
        <taxon>Bacillati</taxon>
        <taxon>Actinomycetota</taxon>
        <taxon>Actinomycetes</taxon>
        <taxon>Mycobacteriales</taxon>
        <taxon>Nocardiaceae</taxon>
        <taxon>Nocardia</taxon>
    </lineage>
</organism>
<accession>A0A543FB17</accession>
<sequence>MRPIAARPRVHALACDVCGRLPHPRRTRLALAKLAAVFPVELALHALVIHWHPSYLVAVLLLTITTTILVIWVVEPSAMRFLGSWLHGPELRDRDRADRAPALWRIRVHVDDRPGQLEALAAHLADREANILTVHVHHLESGVLDELVVATPADITTHDLTAAVTKAGGAKVRVWPASALTLIDGQTKALAVAARVVADSDELPLAIAELLGARYLPNGLEDEASDGTALVLPNEPERPLTFLRPDEPFTPAEIARAHRLLDLAHIVTPRT</sequence>
<keyword evidence="1" id="KW-0812">Transmembrane</keyword>
<dbReference type="RefSeq" id="WP_141809185.1">
    <property type="nucleotide sequence ID" value="NZ_VFPG01000001.1"/>
</dbReference>
<proteinExistence type="predicted"/>
<dbReference type="AlphaFoldDB" id="A0A543FB17"/>
<feature type="transmembrane region" description="Helical" evidence="1">
    <location>
        <begin position="55"/>
        <end position="74"/>
    </location>
</feature>
<dbReference type="EMBL" id="VFPG01000001">
    <property type="protein sequence ID" value="TQM31005.1"/>
    <property type="molecule type" value="Genomic_DNA"/>
</dbReference>
<keyword evidence="4" id="KW-1185">Reference proteome</keyword>
<dbReference type="Gene3D" id="3.30.70.260">
    <property type="match status" value="1"/>
</dbReference>
<dbReference type="InterPro" id="IPR002912">
    <property type="entry name" value="ACT_dom"/>
</dbReference>
<comment type="caution">
    <text evidence="3">The sequence shown here is derived from an EMBL/GenBank/DDBJ whole genome shotgun (WGS) entry which is preliminary data.</text>
</comment>